<dbReference type="RefSeq" id="YP_010049771.1">
    <property type="nucleotide sequence ID" value="NC_054393.1"/>
</dbReference>
<dbReference type="EMBL" id="MK494099">
    <property type="protein sequence ID" value="QBP29759.1"/>
    <property type="molecule type" value="Genomic_DNA"/>
</dbReference>
<keyword evidence="2" id="KW-1185">Reference proteome</keyword>
<dbReference type="KEGG" id="vg:63743094"/>
<gene>
    <name evidence="1" type="primary">104</name>
    <name evidence="1" type="ORF">SEA_TYPHA_104</name>
</gene>
<dbReference type="GeneID" id="63743094"/>
<evidence type="ECO:0000313" key="2">
    <source>
        <dbReference type="Proteomes" id="UP000294565"/>
    </source>
</evidence>
<reference evidence="1 2" key="1">
    <citation type="submission" date="2019-02" db="EMBL/GenBank/DDBJ databases">
        <authorList>
            <person name="Kanzanas C."/>
            <person name="Smith M.A."/>
            <person name="Zack K.M."/>
            <person name="Garlena R.A."/>
            <person name="Russell D.A."/>
            <person name="Pope W.H."/>
            <person name="Jacobs-Sera D."/>
            <person name="Hatfull G.F."/>
        </authorList>
    </citation>
    <scope>NUCLEOTIDE SEQUENCE [LARGE SCALE GENOMIC DNA]</scope>
</reference>
<dbReference type="Proteomes" id="UP000294565">
    <property type="component" value="Segment"/>
</dbReference>
<protein>
    <submittedName>
        <fullName evidence="1">Uncharacterized protein</fullName>
    </submittedName>
</protein>
<accession>A0A482JC15</accession>
<organism evidence="1 2">
    <name type="scientific">Mycobacterium phage Typha</name>
    <dbReference type="NCBI Taxonomy" id="2517971"/>
    <lineage>
        <taxon>Viruses</taxon>
        <taxon>Duplodnaviria</taxon>
        <taxon>Heunggongvirae</taxon>
        <taxon>Uroviricota</taxon>
        <taxon>Caudoviricetes</taxon>
        <taxon>Typhavirus</taxon>
        <taxon>Typhavirus typha</taxon>
    </lineage>
</organism>
<sequence length="63" mass="6476">MDMGTRVAVHPDTAAVKAGLGPTGTVVAVSHRLGRVAVRMDGSDRVFLYTRSLVVPLGVDGAA</sequence>
<evidence type="ECO:0000313" key="1">
    <source>
        <dbReference type="EMBL" id="QBP29759.1"/>
    </source>
</evidence>
<name>A0A482JC15_9CAUD</name>
<proteinExistence type="predicted"/>